<evidence type="ECO:0000259" key="1">
    <source>
        <dbReference type="Pfam" id="PF17032"/>
    </source>
</evidence>
<dbReference type="OrthoDB" id="166721at2"/>
<dbReference type="PANTHER" id="PTHR28139">
    <property type="entry name" value="UPF0768 PROTEIN YBL029C-A"/>
    <property type="match status" value="1"/>
</dbReference>
<dbReference type="EMBL" id="BIFR01000001">
    <property type="protein sequence ID" value="GCE14156.1"/>
    <property type="molecule type" value="Genomic_DNA"/>
</dbReference>
<gene>
    <name evidence="2" type="ORF">KTT_40150</name>
</gene>
<comment type="caution">
    <text evidence="2">The sequence shown here is derived from an EMBL/GenBank/DDBJ whole genome shotgun (WGS) entry which is preliminary data.</text>
</comment>
<keyword evidence="3" id="KW-1185">Reference proteome</keyword>
<dbReference type="Proteomes" id="UP000287352">
    <property type="component" value="Unassembled WGS sequence"/>
</dbReference>
<dbReference type="InterPro" id="IPR031493">
    <property type="entry name" value="Zinc_ribbon_15"/>
</dbReference>
<dbReference type="RefSeq" id="WP_126581627.1">
    <property type="nucleotide sequence ID" value="NZ_BIFR01000001.1"/>
</dbReference>
<feature type="domain" description="Zinc-ribbon 15" evidence="1">
    <location>
        <begin position="19"/>
        <end position="62"/>
    </location>
</feature>
<dbReference type="AlphaFoldDB" id="A0A402A522"/>
<dbReference type="PANTHER" id="PTHR28139:SF1">
    <property type="entry name" value="UPF0768 PROTEIN YBL029C-A"/>
    <property type="match status" value="1"/>
</dbReference>
<reference evidence="3" key="1">
    <citation type="submission" date="2018-12" db="EMBL/GenBank/DDBJ databases">
        <title>Tengunoibacter tsumagoiensis gen. nov., sp. nov., Dictyobacter kobayashii sp. nov., D. alpinus sp. nov., and D. joshuensis sp. nov. and description of Dictyobacteraceae fam. nov. within the order Ktedonobacterales isolated from Tengu-no-mugimeshi.</title>
        <authorList>
            <person name="Wang C.M."/>
            <person name="Zheng Y."/>
            <person name="Sakai Y."/>
            <person name="Toyoda A."/>
            <person name="Minakuchi Y."/>
            <person name="Abe K."/>
            <person name="Yokota A."/>
            <person name="Yabe S."/>
        </authorList>
    </citation>
    <scope>NUCLEOTIDE SEQUENCE [LARGE SCALE GENOMIC DNA]</scope>
    <source>
        <strain evidence="3">Uno3</strain>
    </source>
</reference>
<dbReference type="Pfam" id="PF17032">
    <property type="entry name" value="Zn_ribbon_15"/>
    <property type="match status" value="1"/>
</dbReference>
<sequence>MIIWGLRSRNKVLGQVQYTCSRCGNNSFHSMVRYRRWFTLFFIPLIPFNTRTISRCNICGFQENIANQRANELIPH</sequence>
<proteinExistence type="predicted"/>
<evidence type="ECO:0000313" key="2">
    <source>
        <dbReference type="EMBL" id="GCE14156.1"/>
    </source>
</evidence>
<protein>
    <recommendedName>
        <fullName evidence="1">Zinc-ribbon 15 domain-containing protein</fullName>
    </recommendedName>
</protein>
<accession>A0A402A522</accession>
<organism evidence="2 3">
    <name type="scientific">Tengunoibacter tsumagoiensis</name>
    <dbReference type="NCBI Taxonomy" id="2014871"/>
    <lineage>
        <taxon>Bacteria</taxon>
        <taxon>Bacillati</taxon>
        <taxon>Chloroflexota</taxon>
        <taxon>Ktedonobacteria</taxon>
        <taxon>Ktedonobacterales</taxon>
        <taxon>Dictyobacteraceae</taxon>
        <taxon>Tengunoibacter</taxon>
    </lineage>
</organism>
<name>A0A402A522_9CHLR</name>
<evidence type="ECO:0000313" key="3">
    <source>
        <dbReference type="Proteomes" id="UP000287352"/>
    </source>
</evidence>